<accession>A0A8H2JNW3</accession>
<keyword evidence="2" id="KW-1185">Reference proteome</keyword>
<gene>
    <name evidence="1" type="ORF">FCS21_04700</name>
</gene>
<sequence>MELADFTNPKTIVKEILSQNPNIKLPIPLEEIASAARISEIQYRSLDGLEGALVANKKRVKVLLL</sequence>
<proteinExistence type="predicted"/>
<protein>
    <submittedName>
        <fullName evidence="1">Uncharacterized protein</fullName>
    </submittedName>
</protein>
<dbReference type="AlphaFoldDB" id="A0A8H2JNW3"/>
<dbReference type="RefSeq" id="WP_138620893.1">
    <property type="nucleotide sequence ID" value="NZ_SZVP01000002.1"/>
</dbReference>
<dbReference type="EMBL" id="SZVP01000002">
    <property type="protein sequence ID" value="TMM47061.1"/>
    <property type="molecule type" value="Genomic_DNA"/>
</dbReference>
<name>A0A8H2JNW3_9GAMM</name>
<reference evidence="1 2" key="1">
    <citation type="submission" date="2019-05" db="EMBL/GenBank/DDBJ databases">
        <title>Colwellia ponticola sp. nov., isolated from seawater.</title>
        <authorList>
            <person name="Yoon J.-H."/>
        </authorList>
    </citation>
    <scope>NUCLEOTIDE SEQUENCE [LARGE SCALE GENOMIC DNA]</scope>
    <source>
        <strain evidence="1 2">OISW-25</strain>
    </source>
</reference>
<comment type="caution">
    <text evidence="1">The sequence shown here is derived from an EMBL/GenBank/DDBJ whole genome shotgun (WGS) entry which is preliminary data.</text>
</comment>
<evidence type="ECO:0000313" key="2">
    <source>
        <dbReference type="Proteomes" id="UP000307702"/>
    </source>
</evidence>
<dbReference type="Proteomes" id="UP000307702">
    <property type="component" value="Unassembled WGS sequence"/>
</dbReference>
<evidence type="ECO:0000313" key="1">
    <source>
        <dbReference type="EMBL" id="TMM47061.1"/>
    </source>
</evidence>
<organism evidence="1 2">
    <name type="scientific">Colwellia ponticola</name>
    <dbReference type="NCBI Taxonomy" id="2304625"/>
    <lineage>
        <taxon>Bacteria</taxon>
        <taxon>Pseudomonadati</taxon>
        <taxon>Pseudomonadota</taxon>
        <taxon>Gammaproteobacteria</taxon>
        <taxon>Alteromonadales</taxon>
        <taxon>Colwelliaceae</taxon>
        <taxon>Colwellia</taxon>
    </lineage>
</organism>